<evidence type="ECO:0000313" key="2">
    <source>
        <dbReference type="Proteomes" id="UP000702209"/>
    </source>
</evidence>
<proteinExistence type="predicted"/>
<comment type="caution">
    <text evidence="1">The sequence shown here is derived from an EMBL/GenBank/DDBJ whole genome shotgun (WGS) entry which is preliminary data.</text>
</comment>
<gene>
    <name evidence="1" type="ORF">IU459_11380</name>
</gene>
<organism evidence="1 2">
    <name type="scientific">Nocardia amamiensis</name>
    <dbReference type="NCBI Taxonomy" id="404578"/>
    <lineage>
        <taxon>Bacteria</taxon>
        <taxon>Bacillati</taxon>
        <taxon>Actinomycetota</taxon>
        <taxon>Actinomycetes</taxon>
        <taxon>Mycobacteriales</taxon>
        <taxon>Nocardiaceae</taxon>
        <taxon>Nocardia</taxon>
    </lineage>
</organism>
<protein>
    <submittedName>
        <fullName evidence="1">Uncharacterized protein</fullName>
    </submittedName>
</protein>
<sequence length="45" mass="4842">MPTSEEDDRSLSTTLALLSGPDGARLRRSVQELEAGGGIERDLIE</sequence>
<keyword evidence="2" id="KW-1185">Reference proteome</keyword>
<name>A0ABS0CQT0_9NOCA</name>
<dbReference type="EMBL" id="JADLQX010000007">
    <property type="protein sequence ID" value="MBF6298143.1"/>
    <property type="molecule type" value="Genomic_DNA"/>
</dbReference>
<accession>A0ABS0CQT0</accession>
<evidence type="ECO:0000313" key="1">
    <source>
        <dbReference type="EMBL" id="MBF6298143.1"/>
    </source>
</evidence>
<reference evidence="1 2" key="1">
    <citation type="submission" date="2020-10" db="EMBL/GenBank/DDBJ databases">
        <title>Identification of Nocardia species via Next-generation sequencing and recognition of intraspecies genetic diversity.</title>
        <authorList>
            <person name="Li P."/>
            <person name="Li P."/>
            <person name="Lu B."/>
        </authorList>
    </citation>
    <scope>NUCLEOTIDE SEQUENCE [LARGE SCALE GENOMIC DNA]</scope>
    <source>
        <strain evidence="1 2">BJ06-0157</strain>
    </source>
</reference>
<dbReference type="RefSeq" id="WP_195129461.1">
    <property type="nucleotide sequence ID" value="NZ_JADLQX010000007.1"/>
</dbReference>
<dbReference type="Proteomes" id="UP000702209">
    <property type="component" value="Unassembled WGS sequence"/>
</dbReference>